<dbReference type="Proteomes" id="UP000628109">
    <property type="component" value="Unassembled WGS sequence"/>
</dbReference>
<feature type="transmembrane region" description="Helical" evidence="1">
    <location>
        <begin position="89"/>
        <end position="110"/>
    </location>
</feature>
<sequence>MPHRRSARLATWQLALFSTSGLGLWLSGTCWLLLHYYGQIEGEFGPEVNPAEPWMMKIHGLFLIAALLGIGGMFIAHIPKGWSQRHQRVAGVVLSGILGVLIISGYMLYYVGIEAVRAWTSVVHWFLGLSLPAIFTWHYVKARRSRKRKHK</sequence>
<dbReference type="RefSeq" id="WP_130030033.1">
    <property type="nucleotide sequence ID" value="NZ_BMDU01000005.1"/>
</dbReference>
<feature type="transmembrane region" description="Helical" evidence="1">
    <location>
        <begin position="122"/>
        <end position="140"/>
    </location>
</feature>
<comment type="caution">
    <text evidence="2">The sequence shown here is derived from an EMBL/GenBank/DDBJ whole genome shotgun (WGS) entry which is preliminary data.</text>
</comment>
<evidence type="ECO:0000256" key="1">
    <source>
        <dbReference type="SAM" id="Phobius"/>
    </source>
</evidence>
<evidence type="ECO:0008006" key="4">
    <source>
        <dbReference type="Google" id="ProtNLM"/>
    </source>
</evidence>
<dbReference type="EMBL" id="BMDU01000005">
    <property type="protein sequence ID" value="GFZ94032.1"/>
    <property type="molecule type" value="Genomic_DNA"/>
</dbReference>
<keyword evidence="3" id="KW-1185">Reference proteome</keyword>
<organism evidence="2 3">
    <name type="scientific">Sphingobium fuliginis (strain ATCC 27551)</name>
    <dbReference type="NCBI Taxonomy" id="336203"/>
    <lineage>
        <taxon>Bacteria</taxon>
        <taxon>Pseudomonadati</taxon>
        <taxon>Pseudomonadota</taxon>
        <taxon>Alphaproteobacteria</taxon>
        <taxon>Sphingomonadales</taxon>
        <taxon>Sphingomonadaceae</taxon>
        <taxon>Sphingobium</taxon>
    </lineage>
</organism>
<evidence type="ECO:0000313" key="3">
    <source>
        <dbReference type="Proteomes" id="UP000628109"/>
    </source>
</evidence>
<feature type="transmembrane region" description="Helical" evidence="1">
    <location>
        <begin position="12"/>
        <end position="34"/>
    </location>
</feature>
<feature type="transmembrane region" description="Helical" evidence="1">
    <location>
        <begin position="54"/>
        <end position="77"/>
    </location>
</feature>
<gene>
    <name evidence="2" type="ORF">GCM10019071_25370</name>
</gene>
<accession>A0ABQ1F0K2</accession>
<proteinExistence type="predicted"/>
<keyword evidence="1" id="KW-1133">Transmembrane helix</keyword>
<keyword evidence="1" id="KW-0472">Membrane</keyword>
<keyword evidence="1" id="KW-0812">Transmembrane</keyword>
<protein>
    <recommendedName>
        <fullName evidence="4">DUF4405 domain-containing protein</fullName>
    </recommendedName>
</protein>
<evidence type="ECO:0000313" key="2">
    <source>
        <dbReference type="EMBL" id="GFZ94032.1"/>
    </source>
</evidence>
<reference evidence="3" key="1">
    <citation type="journal article" date="2019" name="Int. J. Syst. Evol. Microbiol.">
        <title>The Global Catalogue of Microorganisms (GCM) 10K type strain sequencing project: providing services to taxonomists for standard genome sequencing and annotation.</title>
        <authorList>
            <consortium name="The Broad Institute Genomics Platform"/>
            <consortium name="The Broad Institute Genome Sequencing Center for Infectious Disease"/>
            <person name="Wu L."/>
            <person name="Ma J."/>
        </authorList>
    </citation>
    <scope>NUCLEOTIDE SEQUENCE [LARGE SCALE GENOMIC DNA]</scope>
    <source>
        <strain evidence="3">CCM 7327</strain>
    </source>
</reference>
<name>A0ABQ1F0K2_SPHSA</name>